<dbReference type="GO" id="GO:0005783">
    <property type="term" value="C:endoplasmic reticulum"/>
    <property type="evidence" value="ECO:0007669"/>
    <property type="project" value="UniProtKB-SubCell"/>
</dbReference>
<evidence type="ECO:0000256" key="11">
    <source>
        <dbReference type="ARBA" id="ARBA00023054"/>
    </source>
</evidence>
<evidence type="ECO:0000313" key="21">
    <source>
        <dbReference type="EMBL" id="KAG7506978.1"/>
    </source>
</evidence>
<dbReference type="Proteomes" id="UP000693946">
    <property type="component" value="Linkage Group LG18"/>
</dbReference>
<evidence type="ECO:0000256" key="1">
    <source>
        <dbReference type="ARBA" id="ARBA00000971"/>
    </source>
</evidence>
<evidence type="ECO:0000256" key="19">
    <source>
        <dbReference type="SAM" id="SignalP"/>
    </source>
</evidence>
<dbReference type="EMBL" id="JAGKHQ010000010">
    <property type="protein sequence ID" value="KAG7506978.1"/>
    <property type="molecule type" value="Genomic_DNA"/>
</dbReference>
<keyword evidence="9" id="KW-0256">Endoplasmic reticulum</keyword>
<evidence type="ECO:0000256" key="8">
    <source>
        <dbReference type="ARBA" id="ARBA00022737"/>
    </source>
</evidence>
<evidence type="ECO:0000256" key="12">
    <source>
        <dbReference type="ARBA" id="ARBA00023110"/>
    </source>
</evidence>
<keyword evidence="14 16" id="KW-0413">Isomerase</keyword>
<keyword evidence="10" id="KW-0106">Calcium</keyword>
<dbReference type="FunFam" id="3.10.50.40:FF:000002">
    <property type="entry name" value="Peptidylprolyl isomerase"/>
    <property type="match status" value="2"/>
</dbReference>
<feature type="compositionally biased region" description="Basic and acidic residues" evidence="18">
    <location>
        <begin position="693"/>
        <end position="710"/>
    </location>
</feature>
<proteinExistence type="predicted"/>
<evidence type="ECO:0000256" key="13">
    <source>
        <dbReference type="ARBA" id="ARBA00023180"/>
    </source>
</evidence>
<keyword evidence="11 17" id="KW-0175">Coiled coil</keyword>
<gene>
    <name evidence="21" type="ORF">JOB18_020497</name>
</gene>
<evidence type="ECO:0000256" key="18">
    <source>
        <dbReference type="SAM" id="MobiDB-lite"/>
    </source>
</evidence>
<feature type="domain" description="PPIase FKBP-type" evidence="20">
    <location>
        <begin position="270"/>
        <end position="353"/>
    </location>
</feature>
<keyword evidence="7 19" id="KW-0732">Signal</keyword>
<keyword evidence="5" id="KW-0963">Cytoplasm</keyword>
<evidence type="ECO:0000256" key="17">
    <source>
        <dbReference type="SAM" id="Coils"/>
    </source>
</evidence>
<evidence type="ECO:0000256" key="14">
    <source>
        <dbReference type="ARBA" id="ARBA00023235"/>
    </source>
</evidence>
<dbReference type="GO" id="GO:0046872">
    <property type="term" value="F:metal ion binding"/>
    <property type="evidence" value="ECO:0007669"/>
    <property type="project" value="UniProtKB-KW"/>
</dbReference>
<dbReference type="GO" id="GO:0003755">
    <property type="term" value="F:peptidyl-prolyl cis-trans isomerase activity"/>
    <property type="evidence" value="ECO:0007669"/>
    <property type="project" value="UniProtKB-KW"/>
</dbReference>
<feature type="coiled-coil region" evidence="17">
    <location>
        <begin position="848"/>
        <end position="875"/>
    </location>
</feature>
<feature type="coiled-coil region" evidence="17">
    <location>
        <begin position="608"/>
        <end position="635"/>
    </location>
</feature>
<dbReference type="Pfam" id="PF00254">
    <property type="entry name" value="FKBP_C"/>
    <property type="match status" value="3"/>
</dbReference>
<evidence type="ECO:0000256" key="10">
    <source>
        <dbReference type="ARBA" id="ARBA00022837"/>
    </source>
</evidence>
<dbReference type="EC" id="5.2.1.8" evidence="4 16"/>
<evidence type="ECO:0000259" key="20">
    <source>
        <dbReference type="PROSITE" id="PS50059"/>
    </source>
</evidence>
<feature type="region of interest" description="Disordered" evidence="18">
    <location>
        <begin position="686"/>
        <end position="710"/>
    </location>
</feature>
<evidence type="ECO:0000313" key="22">
    <source>
        <dbReference type="Proteomes" id="UP000693946"/>
    </source>
</evidence>
<evidence type="ECO:0000256" key="9">
    <source>
        <dbReference type="ARBA" id="ARBA00022824"/>
    </source>
</evidence>
<keyword evidence="12 16" id="KW-0697">Rotamase</keyword>
<keyword evidence="13" id="KW-0325">Glycoprotein</keyword>
<dbReference type="Pfam" id="PF12180">
    <property type="entry name" value="EABR"/>
    <property type="match status" value="1"/>
</dbReference>
<feature type="domain" description="PPIase FKBP-type" evidence="20">
    <location>
        <begin position="46"/>
        <end position="134"/>
    </location>
</feature>
<keyword evidence="22" id="KW-1185">Reference proteome</keyword>
<reference evidence="21 22" key="1">
    <citation type="journal article" date="2021" name="Sci. Rep.">
        <title>Chromosome anchoring in Senegalese sole (Solea senegalensis) reveals sex-associated markers and genome rearrangements in flatfish.</title>
        <authorList>
            <person name="Guerrero-Cozar I."/>
            <person name="Gomez-Garrido J."/>
            <person name="Berbel C."/>
            <person name="Martinez-Blanch J.F."/>
            <person name="Alioto T."/>
            <person name="Claros M.G."/>
            <person name="Gagnaire P.A."/>
            <person name="Manchado M."/>
        </authorList>
    </citation>
    <scope>NUCLEOTIDE SEQUENCE [LARGE SCALE GENOMIC DNA]</scope>
    <source>
        <strain evidence="21">Sse05_10M</strain>
    </source>
</reference>
<comment type="catalytic activity">
    <reaction evidence="1 16">
        <text>[protein]-peptidylproline (omega=180) = [protein]-peptidylproline (omega=0)</text>
        <dbReference type="Rhea" id="RHEA:16237"/>
        <dbReference type="Rhea" id="RHEA-COMP:10747"/>
        <dbReference type="Rhea" id="RHEA-COMP:10748"/>
        <dbReference type="ChEBI" id="CHEBI:83833"/>
        <dbReference type="ChEBI" id="CHEBI:83834"/>
        <dbReference type="EC" id="5.2.1.8"/>
    </reaction>
</comment>
<evidence type="ECO:0000256" key="5">
    <source>
        <dbReference type="ARBA" id="ARBA00022490"/>
    </source>
</evidence>
<dbReference type="InterPro" id="IPR051989">
    <property type="entry name" value="FKBP-like_isomerase"/>
</dbReference>
<comment type="caution">
    <text evidence="21">The sequence shown here is derived from an EMBL/GenBank/DDBJ whole genome shotgun (WGS) entry which is preliminary data.</text>
</comment>
<comment type="function">
    <text evidence="15">PPIases accelerate the folding of proteins during protein synthesis.</text>
</comment>
<evidence type="ECO:0000256" key="2">
    <source>
        <dbReference type="ARBA" id="ARBA00004240"/>
    </source>
</evidence>
<feature type="coiled-coil region" evidence="17">
    <location>
        <begin position="713"/>
        <end position="814"/>
    </location>
</feature>
<protein>
    <recommendedName>
        <fullName evidence="4 16">peptidylprolyl isomerase</fullName>
        <ecNumber evidence="4 16">5.2.1.8</ecNumber>
    </recommendedName>
</protein>
<feature type="signal peptide" evidence="19">
    <location>
        <begin position="1"/>
        <end position="19"/>
    </location>
</feature>
<keyword evidence="6" id="KW-0479">Metal-binding</keyword>
<sequence>MFSCCLLVFLLCARCCVDCNPSPVLGDVVVDRVFIPAECGRETKDGDFVRYHYNATFVDGKAFDSSHQRGDAKVALIGEGRLIAGMNKGLQGMCVNERRTVTVPPHLAYGSTGAGDVVPPDATLVFDILLVDLWNKADLVVTKTINTPKDCKRSVMRTDFVRYHFNGTLLDGTIFDSSYTRKQTQDSLVGEGWLIKGMDEGLLGMCVGETRHIVIPPFKAYGEKGSGTEIPSQATLVYDVLLVDIHNPKDNITIEDQVVPELCTRTSVVGDYMRYHYNGTFLNGEAFDSSYRRNSTYNTYIGMGYVISGMDQALLGVCVGERRRVIIPPHLAYGEQGAERKTWLSYFGEQRTPQQRQPRRHRCGASMKPAAVSPAGRCGQRFTPNFLPRQKSEPYIPFVISDLDQAPPHTCEEEEMQLQALKMNTSQKLFVVSWTCDATVVCTFDDYHGYDRYIVRQTYARVITKTSILCFSSGCSTCDKAAMTSKGNKETIIGRLGFKSSSSAPKAEAEMERVRKENAHLKRKIDELHKRLVTKATKPPDSDNTKLLERIVTLETLWGKNNQQLLVKEQEIESLRQLLSARGGEVVTSLQAQLEQQKKETELKDALIQSISQEKENLKNEIATVSARCQSLEIQVAQNGQMPPPELALVQDQLKDALEKNQQWLTYDQQREAYVQSLIGHTRELEQQLAQPKKRDPKPEANSDAGAEKEAQLKCQLDQISVLQKDLESQKDQVARAKQELHMQREQTLKAQSELQSRNEQVARVQEELLSLQRRYEDKCSELSSCARKYGERKKELEDAKMQLQGSRHKASAERRVPSEEVKVMDIELEKKRSDELLLQIRLLAKDFENEKLDRQSTQHQLNKLLKEFRRTRDQTVKLNSYFQRQLTADTPEPCTHTKFQRLSLDDPMSPPKATNLDESFLECPGCQVSYPASRHRELLRHIDFCLA</sequence>
<name>A0AAV6RNJ2_SOLSE</name>
<evidence type="ECO:0000256" key="4">
    <source>
        <dbReference type="ARBA" id="ARBA00013194"/>
    </source>
</evidence>
<accession>A0AAV6RNJ2</accession>
<keyword evidence="8" id="KW-0677">Repeat</keyword>
<feature type="chain" id="PRO_5043518278" description="peptidylprolyl isomerase" evidence="19">
    <location>
        <begin position="20"/>
        <end position="948"/>
    </location>
</feature>
<evidence type="ECO:0000256" key="7">
    <source>
        <dbReference type="ARBA" id="ARBA00022729"/>
    </source>
</evidence>
<evidence type="ECO:0000256" key="3">
    <source>
        <dbReference type="ARBA" id="ARBA00004496"/>
    </source>
</evidence>
<evidence type="ECO:0000256" key="6">
    <source>
        <dbReference type="ARBA" id="ARBA00022723"/>
    </source>
</evidence>
<comment type="subcellular location">
    <subcellularLocation>
        <location evidence="3">Cytoplasm</location>
    </subcellularLocation>
    <subcellularLocation>
        <location evidence="2">Endoplasmic reticulum</location>
    </subcellularLocation>
</comment>
<dbReference type="InterPro" id="IPR022008">
    <property type="entry name" value="EABR"/>
</dbReference>
<organism evidence="21 22">
    <name type="scientific">Solea senegalensis</name>
    <name type="common">Senegalese sole</name>
    <dbReference type="NCBI Taxonomy" id="28829"/>
    <lineage>
        <taxon>Eukaryota</taxon>
        <taxon>Metazoa</taxon>
        <taxon>Chordata</taxon>
        <taxon>Craniata</taxon>
        <taxon>Vertebrata</taxon>
        <taxon>Euteleostomi</taxon>
        <taxon>Actinopterygii</taxon>
        <taxon>Neopterygii</taxon>
        <taxon>Teleostei</taxon>
        <taxon>Neoteleostei</taxon>
        <taxon>Acanthomorphata</taxon>
        <taxon>Carangaria</taxon>
        <taxon>Pleuronectiformes</taxon>
        <taxon>Pleuronectoidei</taxon>
        <taxon>Soleidae</taxon>
        <taxon>Solea</taxon>
    </lineage>
</organism>
<dbReference type="InterPro" id="IPR001179">
    <property type="entry name" value="PPIase_FKBP_dom"/>
</dbReference>
<dbReference type="PROSITE" id="PS50059">
    <property type="entry name" value="FKBP_PPIASE"/>
    <property type="match status" value="3"/>
</dbReference>
<evidence type="ECO:0000256" key="16">
    <source>
        <dbReference type="PROSITE-ProRule" id="PRU00277"/>
    </source>
</evidence>
<dbReference type="PANTHER" id="PTHR46046">
    <property type="entry name" value="PEPTIDYLPROLYL ISOMERASE"/>
    <property type="match status" value="1"/>
</dbReference>
<dbReference type="AlphaFoldDB" id="A0AAV6RNJ2"/>
<evidence type="ECO:0000256" key="15">
    <source>
        <dbReference type="ARBA" id="ARBA00055986"/>
    </source>
</evidence>
<feature type="domain" description="PPIase FKBP-type" evidence="20">
    <location>
        <begin position="158"/>
        <end position="246"/>
    </location>
</feature>
<dbReference type="PANTHER" id="PTHR46046:SF3">
    <property type="entry name" value="PEPTIDYL-PROLYL CIS-TRANS ISOMERASE FKBP10"/>
    <property type="match status" value="1"/>
</dbReference>
<feature type="coiled-coil region" evidence="17">
    <location>
        <begin position="504"/>
        <end position="531"/>
    </location>
</feature>